<reference evidence="1" key="1">
    <citation type="journal article" date="2021" name="New Phytol.">
        <title>Evolutionary innovations through gain and loss of genes in the ectomycorrhizal Boletales.</title>
        <authorList>
            <person name="Wu G."/>
            <person name="Miyauchi S."/>
            <person name="Morin E."/>
            <person name="Kuo A."/>
            <person name="Drula E."/>
            <person name="Varga T."/>
            <person name="Kohler A."/>
            <person name="Feng B."/>
            <person name="Cao Y."/>
            <person name="Lipzen A."/>
            <person name="Daum C."/>
            <person name="Hundley H."/>
            <person name="Pangilinan J."/>
            <person name="Johnson J."/>
            <person name="Barry K."/>
            <person name="LaButti K."/>
            <person name="Ng V."/>
            <person name="Ahrendt S."/>
            <person name="Min B."/>
            <person name="Choi I.G."/>
            <person name="Park H."/>
            <person name="Plett J.M."/>
            <person name="Magnuson J."/>
            <person name="Spatafora J.W."/>
            <person name="Nagy L.G."/>
            <person name="Henrissat B."/>
            <person name="Grigoriev I.V."/>
            <person name="Yang Z.L."/>
            <person name="Xu J."/>
            <person name="Martin F.M."/>
        </authorList>
    </citation>
    <scope>NUCLEOTIDE SEQUENCE</scope>
    <source>
        <strain evidence="1">KUC20120723A-06</strain>
    </source>
</reference>
<organism evidence="1 2">
    <name type="scientific">Leucogyrophana mollusca</name>
    <dbReference type="NCBI Taxonomy" id="85980"/>
    <lineage>
        <taxon>Eukaryota</taxon>
        <taxon>Fungi</taxon>
        <taxon>Dikarya</taxon>
        <taxon>Basidiomycota</taxon>
        <taxon>Agaricomycotina</taxon>
        <taxon>Agaricomycetes</taxon>
        <taxon>Agaricomycetidae</taxon>
        <taxon>Boletales</taxon>
        <taxon>Boletales incertae sedis</taxon>
        <taxon>Leucogyrophana</taxon>
    </lineage>
</organism>
<keyword evidence="2" id="KW-1185">Reference proteome</keyword>
<feature type="non-terminal residue" evidence="1">
    <location>
        <position position="499"/>
    </location>
</feature>
<name>A0ACB8BCD2_9AGAM</name>
<dbReference type="EMBL" id="MU266463">
    <property type="protein sequence ID" value="KAH7923097.1"/>
    <property type="molecule type" value="Genomic_DNA"/>
</dbReference>
<sequence length="499" mass="55428">EAFRAVVIARLRCDRQTRSERVLPVIRANQAVSLASPSSPESVDRLFQDVVDGQRSQETLSAHSAIKPSFLRQFAERKSMIAEKSQRLKEEYLALHEKWLAHCARLDNMQKGGTPEESVVPAGRSTRRSAAILGDAVRSDLEMEQIIASLGVEELTDPNYLAIKNVAQIPDMISVTEGAVSWLYDDTNNLVDDPSEFYNSSSSLEYWTEEEQAIFQAEFAARPKQFGFIASRLPNKSPAQCVTYYYLHKKCHVDFRKAVAQYGAGKRRKNGRRDRQKGNGLMADIRRHDDEVSRASPSVQANGNGGGRRKRAAILRPNGTAEPRRIAPRRSAVQVEQTPTSSGTTPDPEPELQKRRRRTTAPARAPAVAGPEEVDGEVSEQDAERRTTKRSRKPRKGRTQSAASPSEDPATPVPEGLKFIDQTESASRRKPATANAPWSDNDKDLFLSLLSQYGDDFKRIAASMPNKTTIQVSAFYKSNVDELDLERVAAGAPKRSPTP</sequence>
<accession>A0ACB8BCD2</accession>
<feature type="non-terminal residue" evidence="1">
    <location>
        <position position="1"/>
    </location>
</feature>
<evidence type="ECO:0000313" key="2">
    <source>
        <dbReference type="Proteomes" id="UP000790709"/>
    </source>
</evidence>
<gene>
    <name evidence="1" type="ORF">BV22DRAFT_987273</name>
</gene>
<protein>
    <submittedName>
        <fullName evidence="1">Uncharacterized protein</fullName>
    </submittedName>
</protein>
<comment type="caution">
    <text evidence="1">The sequence shown here is derived from an EMBL/GenBank/DDBJ whole genome shotgun (WGS) entry which is preliminary data.</text>
</comment>
<evidence type="ECO:0000313" key="1">
    <source>
        <dbReference type="EMBL" id="KAH7923097.1"/>
    </source>
</evidence>
<proteinExistence type="predicted"/>
<dbReference type="Proteomes" id="UP000790709">
    <property type="component" value="Unassembled WGS sequence"/>
</dbReference>